<reference evidence="1" key="1">
    <citation type="submission" date="2016-08" db="EMBL/GenBank/DDBJ databases">
        <title>Complete Genome Seqeunce of Paenibacillus sp. nov. IHBB 9852 from high altitute lake of Indian trans-Himalayas.</title>
        <authorList>
            <person name="Kiran S."/>
            <person name="Swarnkar M.K."/>
            <person name="Rana A."/>
            <person name="Tewari R."/>
            <person name="Gulati A."/>
        </authorList>
    </citation>
    <scope>NUCLEOTIDE SEQUENCE [LARGE SCALE GENOMIC DNA]</scope>
    <source>
        <strain evidence="1">IHBB 9852</strain>
    </source>
</reference>
<accession>A0A1B2E5G0</accession>
<dbReference type="AlphaFoldDB" id="A0A1B2E5G0"/>
<dbReference type="EMBL" id="CP016809">
    <property type="protein sequence ID" value="ANY75201.1"/>
    <property type="molecule type" value="Genomic_DNA"/>
</dbReference>
<organism evidence="1">
    <name type="scientific">Paenibacillus ihbetae</name>
    <dbReference type="NCBI Taxonomy" id="1870820"/>
    <lineage>
        <taxon>Bacteria</taxon>
        <taxon>Bacillati</taxon>
        <taxon>Bacillota</taxon>
        <taxon>Bacilli</taxon>
        <taxon>Bacillales</taxon>
        <taxon>Paenibacillaceae</taxon>
        <taxon>Paenibacillus</taxon>
    </lineage>
</organism>
<protein>
    <submittedName>
        <fullName evidence="1">Uncharacterized protein</fullName>
    </submittedName>
</protein>
<evidence type="ECO:0000313" key="1">
    <source>
        <dbReference type="EMBL" id="ANY75201.1"/>
    </source>
</evidence>
<dbReference type="KEGG" id="pib:BBD41_22970"/>
<dbReference type="RefSeq" id="WP_099478864.1">
    <property type="nucleotide sequence ID" value="NZ_CP016809.1"/>
</dbReference>
<sequence>MYSGEATLTFVDFEIVESILFDTSEVKNKRRIVVEINAQKRELHYSDLLVDFEVLKDEVLNKEGNYLFHRFDGTASKKYNSDFGYWVIKYKKLIMEWDELIDKAWFEER</sequence>
<name>A0A1B2E5G0_9BACL</name>
<dbReference type="GeneID" id="48311153"/>
<proteinExistence type="predicted"/>
<gene>
    <name evidence="1" type="ORF">BBD41_22970</name>
</gene>